<accession>A0A5B8MES0</accession>
<keyword evidence="4" id="KW-1185">Reference proteome</keyword>
<proteinExistence type="predicted"/>
<reference evidence="3 4" key="1">
    <citation type="submission" date="2018-07" db="EMBL/GenBank/DDBJ databases">
        <title>The complete nuclear genome of the prasinophyte Chloropicon primus (CCMP1205).</title>
        <authorList>
            <person name="Pombert J.-F."/>
            <person name="Otis C."/>
            <person name="Turmel M."/>
            <person name="Lemieux C."/>
        </authorList>
    </citation>
    <scope>NUCLEOTIDE SEQUENCE [LARGE SCALE GENOMIC DNA]</scope>
    <source>
        <strain evidence="3 4">CCMP1205</strain>
    </source>
</reference>
<dbReference type="EMBL" id="CP031035">
    <property type="protein sequence ID" value="QDZ18761.1"/>
    <property type="molecule type" value="Genomic_DNA"/>
</dbReference>
<keyword evidence="2" id="KW-0472">Membrane</keyword>
<evidence type="ECO:0000313" key="4">
    <source>
        <dbReference type="Proteomes" id="UP000316726"/>
    </source>
</evidence>
<feature type="region of interest" description="Disordered" evidence="1">
    <location>
        <begin position="413"/>
        <end position="439"/>
    </location>
</feature>
<dbReference type="Proteomes" id="UP000316726">
    <property type="component" value="Chromosome 2"/>
</dbReference>
<gene>
    <name evidence="3" type="ORF">A3770_02p12790</name>
</gene>
<name>A0A5B8MES0_9CHLO</name>
<feature type="transmembrane region" description="Helical" evidence="2">
    <location>
        <begin position="12"/>
        <end position="40"/>
    </location>
</feature>
<evidence type="ECO:0000256" key="1">
    <source>
        <dbReference type="SAM" id="MobiDB-lite"/>
    </source>
</evidence>
<evidence type="ECO:0000313" key="3">
    <source>
        <dbReference type="EMBL" id="QDZ18761.1"/>
    </source>
</evidence>
<feature type="compositionally biased region" description="Polar residues" evidence="1">
    <location>
        <begin position="429"/>
        <end position="438"/>
    </location>
</feature>
<protein>
    <submittedName>
        <fullName evidence="3">Uncharacterized protein</fullName>
    </submittedName>
</protein>
<evidence type="ECO:0000256" key="2">
    <source>
        <dbReference type="SAM" id="Phobius"/>
    </source>
</evidence>
<feature type="transmembrane region" description="Helical" evidence="2">
    <location>
        <begin position="315"/>
        <end position="342"/>
    </location>
</feature>
<keyword evidence="2" id="KW-1133">Transmembrane helix</keyword>
<organism evidence="3 4">
    <name type="scientific">Chloropicon primus</name>
    <dbReference type="NCBI Taxonomy" id="1764295"/>
    <lineage>
        <taxon>Eukaryota</taxon>
        <taxon>Viridiplantae</taxon>
        <taxon>Chlorophyta</taxon>
        <taxon>Chloropicophyceae</taxon>
        <taxon>Chloropicales</taxon>
        <taxon>Chloropicaceae</taxon>
        <taxon>Chloropicon</taxon>
    </lineage>
</organism>
<keyword evidence="2" id="KW-0812">Transmembrane</keyword>
<sequence>MGKGRGKGGDGCDVLFGSFYCACFILFIGPIFLFIGVAIIGTSINDSRGSKIHEYNIKVESWRDKLASSPPFLEAKNFTADFSFAGGCGGNKGHGWTQDFTLLGGESPVDSIKDGSKDNAEPLAPQFKYFAEEDISVAKAKGCKITITFRSPKGKELARVTETLAQERVSHCSTSGGLVECRRLCDMQGGYLKVPRKGPAQCITRKELNSFCIKVTYDEEEGDFKADAMVPQSGDPDEEKNYGCYYRPRNYGYLIESSRMVFAPSQFIGVSEQALNSNGKRRIRVLVRDSSDPWLHYLKITDGTGKFGLSTESKLIIGFTFLSFGILLTVLEIKAFYFVCYYSRNPETRRPRNSILGTYYDFAHRNKRGETTGIPVVATVPPHQHQYVSNPHYVAGPHQHTSAGLGHGQVEMSNASAARQPSHAPAGPDQSTPPQSNYAVVGTPLYINV</sequence>
<dbReference type="AlphaFoldDB" id="A0A5B8MES0"/>